<name>A0A0G1IEE8_9BACT</name>
<organism evidence="1 2">
    <name type="scientific">Candidatus Giovannonibacteria bacterium GW2011_GWB1_44_23</name>
    <dbReference type="NCBI Taxonomy" id="1618652"/>
    <lineage>
        <taxon>Bacteria</taxon>
        <taxon>Candidatus Giovannoniibacteriota</taxon>
    </lineage>
</organism>
<gene>
    <name evidence="1" type="ORF">UW49_C0007G0068</name>
</gene>
<reference evidence="1 2" key="1">
    <citation type="journal article" date="2015" name="Nature">
        <title>rRNA introns, odd ribosomes, and small enigmatic genomes across a large radiation of phyla.</title>
        <authorList>
            <person name="Brown C.T."/>
            <person name="Hug L.A."/>
            <person name="Thomas B.C."/>
            <person name="Sharon I."/>
            <person name="Castelle C.J."/>
            <person name="Singh A."/>
            <person name="Wilkins M.J."/>
            <person name="Williams K.H."/>
            <person name="Banfield J.F."/>
        </authorList>
    </citation>
    <scope>NUCLEOTIDE SEQUENCE [LARGE SCALE GENOMIC DNA]</scope>
</reference>
<accession>A0A0G1IEE8</accession>
<sequence length="104" mass="12260">MRKTRWFIEPTDCGFTNEVIARYIPSENYKQAGKRHLWECSYAFIEQLKASRVSWGAKFKIFTQEGQGAIREFDEKIFSKKRKLVKKTKKELADKRPARSPGRS</sequence>
<dbReference type="AlphaFoldDB" id="A0A0G1IEE8"/>
<dbReference type="Proteomes" id="UP000033977">
    <property type="component" value="Unassembled WGS sequence"/>
</dbReference>
<evidence type="ECO:0000313" key="2">
    <source>
        <dbReference type="Proteomes" id="UP000033977"/>
    </source>
</evidence>
<comment type="caution">
    <text evidence="1">The sequence shown here is derived from an EMBL/GenBank/DDBJ whole genome shotgun (WGS) entry which is preliminary data.</text>
</comment>
<proteinExistence type="predicted"/>
<dbReference type="EMBL" id="LCIN01000007">
    <property type="protein sequence ID" value="KKT57188.1"/>
    <property type="molecule type" value="Genomic_DNA"/>
</dbReference>
<evidence type="ECO:0000313" key="1">
    <source>
        <dbReference type="EMBL" id="KKT57188.1"/>
    </source>
</evidence>
<protein>
    <submittedName>
        <fullName evidence="1">Uncharacterized protein</fullName>
    </submittedName>
</protein>